<dbReference type="InterPro" id="IPR051455">
    <property type="entry name" value="Bact_solute-bind_prot3"/>
</dbReference>
<accession>A0ABS7F3K5</accession>
<evidence type="ECO:0000259" key="5">
    <source>
        <dbReference type="SMART" id="SM00062"/>
    </source>
</evidence>
<dbReference type="Proteomes" id="UP001519924">
    <property type="component" value="Unassembled WGS sequence"/>
</dbReference>
<name>A0ABS7F3K5_9PROT</name>
<dbReference type="Pfam" id="PF00497">
    <property type="entry name" value="SBP_bac_3"/>
    <property type="match status" value="1"/>
</dbReference>
<proteinExistence type="inferred from homology"/>
<evidence type="ECO:0000256" key="2">
    <source>
        <dbReference type="ARBA" id="ARBA00022448"/>
    </source>
</evidence>
<dbReference type="SMART" id="SM00062">
    <property type="entry name" value="PBPb"/>
    <property type="match status" value="1"/>
</dbReference>
<reference evidence="6 7" key="1">
    <citation type="submission" date="2021-08" db="EMBL/GenBank/DDBJ databases">
        <title>Caldovatus sediminis gen. nov., sp. nov., a moderately thermophilic bacterium isolated from a hot spring.</title>
        <authorList>
            <person name="Hu C.-J."/>
            <person name="Li W.-J."/>
            <person name="Xian W.-D."/>
        </authorList>
    </citation>
    <scope>NUCLEOTIDE SEQUENCE [LARGE SCALE GENOMIC DNA]</scope>
    <source>
        <strain evidence="6 7">SYSU G05006</strain>
    </source>
</reference>
<dbReference type="PANTHER" id="PTHR30085">
    <property type="entry name" value="AMINO ACID ABC TRANSPORTER PERMEASE"/>
    <property type="match status" value="1"/>
</dbReference>
<dbReference type="InterPro" id="IPR001638">
    <property type="entry name" value="Solute-binding_3/MltF_N"/>
</dbReference>
<evidence type="ECO:0000256" key="4">
    <source>
        <dbReference type="SAM" id="SignalP"/>
    </source>
</evidence>
<evidence type="ECO:0000313" key="6">
    <source>
        <dbReference type="EMBL" id="MBW8269380.1"/>
    </source>
</evidence>
<dbReference type="RefSeq" id="WP_220117139.1">
    <property type="nucleotide sequence ID" value="NZ_JAHZUY010000014.1"/>
</dbReference>
<organism evidence="6 7">
    <name type="scientific">Caldovatus aquaticus</name>
    <dbReference type="NCBI Taxonomy" id="2865671"/>
    <lineage>
        <taxon>Bacteria</taxon>
        <taxon>Pseudomonadati</taxon>
        <taxon>Pseudomonadota</taxon>
        <taxon>Alphaproteobacteria</taxon>
        <taxon>Acetobacterales</taxon>
        <taxon>Roseomonadaceae</taxon>
        <taxon>Caldovatus</taxon>
    </lineage>
</organism>
<dbReference type="PROSITE" id="PS51318">
    <property type="entry name" value="TAT"/>
    <property type="match status" value="1"/>
</dbReference>
<dbReference type="PANTHER" id="PTHR30085:SF7">
    <property type="entry name" value="AMINO-ACID ABC TRANSPORTER-BINDING PROTEIN YHDW-RELATED"/>
    <property type="match status" value="1"/>
</dbReference>
<feature type="chain" id="PRO_5046937991" evidence="4">
    <location>
        <begin position="32"/>
        <end position="357"/>
    </location>
</feature>
<keyword evidence="3 4" id="KW-0732">Signal</keyword>
<keyword evidence="2" id="KW-0813">Transport</keyword>
<gene>
    <name evidence="6" type="ORF">K1J50_07750</name>
</gene>
<dbReference type="EMBL" id="JAHZUY010000014">
    <property type="protein sequence ID" value="MBW8269380.1"/>
    <property type="molecule type" value="Genomic_DNA"/>
</dbReference>
<comment type="similarity">
    <text evidence="1">Belongs to the bacterial solute-binding protein 3 family.</text>
</comment>
<protein>
    <submittedName>
        <fullName evidence="6">Amino acid ABC transporter substrate-binding protein</fullName>
    </submittedName>
</protein>
<evidence type="ECO:0000256" key="3">
    <source>
        <dbReference type="ARBA" id="ARBA00022729"/>
    </source>
</evidence>
<feature type="signal peptide" evidence="4">
    <location>
        <begin position="1"/>
        <end position="31"/>
    </location>
</feature>
<dbReference type="Gene3D" id="3.40.190.10">
    <property type="entry name" value="Periplasmic binding protein-like II"/>
    <property type="match status" value="2"/>
</dbReference>
<dbReference type="SUPFAM" id="SSF53850">
    <property type="entry name" value="Periplasmic binding protein-like II"/>
    <property type="match status" value="1"/>
</dbReference>
<keyword evidence="7" id="KW-1185">Reference proteome</keyword>
<comment type="caution">
    <text evidence="6">The sequence shown here is derived from an EMBL/GenBank/DDBJ whole genome shotgun (WGS) entry which is preliminary data.</text>
</comment>
<dbReference type="CDD" id="cd13692">
    <property type="entry name" value="PBP2_BztA"/>
    <property type="match status" value="1"/>
</dbReference>
<dbReference type="InterPro" id="IPR006311">
    <property type="entry name" value="TAT_signal"/>
</dbReference>
<sequence length="357" mass="38612">MHRTRPRPPLRRRSAAGLVTAAALAVAGAFAAPSPAAAGQTFDAVKARGQVICGVNTGVAGFSAPDARGTYQGLDAEYCRAIAAAMFGDASRVRFVPTTHQTRFVALQSGEVDVLARNVTQTLTRDTNLGFNFAGVNFYDGQGFMVRRAAGVTSARQLDGASVCVVAGSTSELNLADFARRERIRINPVVSGTFEEMLPAYNAGRCDAVTTDASQLAALRVSAVSGRPEDHVILPERISKEPLGPMVRHGDEQWRDLVQWVHFAMVEAEELGITRANVEELRRTSQDPNIQRFLGVVPGFGRALGVGEDWAYQIIRQVGNYGEVFERTLGKQSPIGLERGLNDLWTRGGLQYALPLR</sequence>
<evidence type="ECO:0000256" key="1">
    <source>
        <dbReference type="ARBA" id="ARBA00010333"/>
    </source>
</evidence>
<evidence type="ECO:0000313" key="7">
    <source>
        <dbReference type="Proteomes" id="UP001519924"/>
    </source>
</evidence>
<feature type="domain" description="Solute-binding protein family 3/N-terminal" evidence="5">
    <location>
        <begin position="50"/>
        <end position="281"/>
    </location>
</feature>